<keyword evidence="2" id="KW-1185">Reference proteome</keyword>
<proteinExistence type="predicted"/>
<protein>
    <submittedName>
        <fullName evidence="1">Oxidoreductase probably involved in sulfite reduction</fullName>
    </submittedName>
</protein>
<dbReference type="AlphaFoldDB" id="A0A081FWX8"/>
<dbReference type="InterPro" id="IPR008318">
    <property type="entry name" value="UCP030820"/>
</dbReference>
<evidence type="ECO:0000313" key="2">
    <source>
        <dbReference type="Proteomes" id="UP000028252"/>
    </source>
</evidence>
<comment type="caution">
    <text evidence="1">The sequence shown here is derived from an EMBL/GenBank/DDBJ whole genome shotgun (WGS) entry which is preliminary data.</text>
</comment>
<reference evidence="1 2" key="1">
    <citation type="submission" date="2014-04" db="EMBL/GenBank/DDBJ databases">
        <title>Marinobacterium kochiensis sp. nov., isolated from sediment sample collected from Kochi backwaters in Kerala, India.</title>
        <authorList>
            <person name="Singh A."/>
            <person name="Pinnaka A.K."/>
        </authorList>
    </citation>
    <scope>NUCLEOTIDE SEQUENCE [LARGE SCALE GENOMIC DNA]</scope>
    <source>
        <strain evidence="1 2">AK27</strain>
    </source>
</reference>
<dbReference type="PIRSF" id="PIRSF030820">
    <property type="entry name" value="UCP030820"/>
    <property type="match status" value="1"/>
</dbReference>
<sequence length="170" mass="18819">MNNTIGLVNGVAVVLQEDPWCLVDDDQPLDSISSPIISFARWQTLREAGGAGQISCGVLLGPDDDPEAIAPWLDTLPLIALEFPSFRDGRAYTQANLLRTRYGYKGDLRAIGDVLRDQLVLMRHCGFSSFAVREDRSVSEALKGLFGFDMIYARSVTNPEPLFRRRSAKS</sequence>
<dbReference type="OrthoDB" id="9800421at2"/>
<dbReference type="eggNOG" id="COG3749">
    <property type="taxonomic scope" value="Bacteria"/>
</dbReference>
<dbReference type="STRING" id="1232683.ADIMK_2557"/>
<evidence type="ECO:0000313" key="1">
    <source>
        <dbReference type="EMBL" id="KEA63033.1"/>
    </source>
</evidence>
<dbReference type="EMBL" id="JMQN01000040">
    <property type="protein sequence ID" value="KEA63033.1"/>
    <property type="molecule type" value="Genomic_DNA"/>
</dbReference>
<dbReference type="Proteomes" id="UP000028252">
    <property type="component" value="Unassembled WGS sequence"/>
</dbReference>
<gene>
    <name evidence="1" type="ORF">ADIMK_2557</name>
</gene>
<dbReference type="Pfam" id="PF06073">
    <property type="entry name" value="DUF934"/>
    <property type="match status" value="1"/>
</dbReference>
<accession>A0A081FWX8</accession>
<organism evidence="1 2">
    <name type="scientific">Marinobacterium lacunae</name>
    <dbReference type="NCBI Taxonomy" id="1232683"/>
    <lineage>
        <taxon>Bacteria</taxon>
        <taxon>Pseudomonadati</taxon>
        <taxon>Pseudomonadota</taxon>
        <taxon>Gammaproteobacteria</taxon>
        <taxon>Oceanospirillales</taxon>
        <taxon>Oceanospirillaceae</taxon>
        <taxon>Marinobacterium</taxon>
    </lineage>
</organism>
<dbReference type="RefSeq" id="WP_036188792.1">
    <property type="nucleotide sequence ID" value="NZ_JMQN01000040.1"/>
</dbReference>
<name>A0A081FWX8_9GAMM</name>
<dbReference type="PATRIC" id="fig|1232683.4.peg.2509"/>